<evidence type="ECO:0000313" key="9">
    <source>
        <dbReference type="Proteomes" id="UP000266861"/>
    </source>
</evidence>
<keyword evidence="9" id="KW-1185">Reference proteome</keyword>
<evidence type="ECO:0000256" key="6">
    <source>
        <dbReference type="SAM" id="MobiDB-lite"/>
    </source>
</evidence>
<dbReference type="InterPro" id="IPR000719">
    <property type="entry name" value="Prot_kinase_dom"/>
</dbReference>
<evidence type="ECO:0000256" key="4">
    <source>
        <dbReference type="ARBA" id="ARBA00022777"/>
    </source>
</evidence>
<keyword evidence="3" id="KW-0547">Nucleotide-binding</keyword>
<dbReference type="GO" id="GO:0004674">
    <property type="term" value="F:protein serine/threonine kinase activity"/>
    <property type="evidence" value="ECO:0007669"/>
    <property type="project" value="UniProtKB-KW"/>
</dbReference>
<dbReference type="PROSITE" id="PS50011">
    <property type="entry name" value="PROTEIN_KINASE_DOM"/>
    <property type="match status" value="1"/>
</dbReference>
<name>A0A397GML7_9GLOM</name>
<dbReference type="GO" id="GO:0005524">
    <property type="term" value="F:ATP binding"/>
    <property type="evidence" value="ECO:0007669"/>
    <property type="project" value="UniProtKB-KW"/>
</dbReference>
<keyword evidence="5" id="KW-0067">ATP-binding</keyword>
<dbReference type="AlphaFoldDB" id="A0A397GML7"/>
<evidence type="ECO:0000256" key="2">
    <source>
        <dbReference type="ARBA" id="ARBA00022679"/>
    </source>
</evidence>
<reference evidence="8 9" key="1">
    <citation type="submission" date="2018-08" db="EMBL/GenBank/DDBJ databases">
        <title>Genome and evolution of the arbuscular mycorrhizal fungus Diversispora epigaea (formerly Glomus versiforme) and its bacterial endosymbionts.</title>
        <authorList>
            <person name="Sun X."/>
            <person name="Fei Z."/>
            <person name="Harrison M."/>
        </authorList>
    </citation>
    <scope>NUCLEOTIDE SEQUENCE [LARGE SCALE GENOMIC DNA]</scope>
    <source>
        <strain evidence="8 9">IT104</strain>
    </source>
</reference>
<dbReference type="Pfam" id="PF00069">
    <property type="entry name" value="Pkinase"/>
    <property type="match status" value="1"/>
</dbReference>
<dbReference type="EMBL" id="PQFF01000453">
    <property type="protein sequence ID" value="RHZ49230.1"/>
    <property type="molecule type" value="Genomic_DNA"/>
</dbReference>
<dbReference type="STRING" id="1348612.A0A397GML7"/>
<evidence type="ECO:0000256" key="1">
    <source>
        <dbReference type="ARBA" id="ARBA00022527"/>
    </source>
</evidence>
<feature type="domain" description="Protein kinase" evidence="7">
    <location>
        <begin position="1"/>
        <end position="136"/>
    </location>
</feature>
<keyword evidence="4" id="KW-0418">Kinase</keyword>
<keyword evidence="1" id="KW-0723">Serine/threonine-protein kinase</keyword>
<sequence length="150" mass="17371">MKISNRFSSFKLENNLIINSYHKNNETYGSVPYIPPEVLRGNEFTIEGDIYSFGGIMYEIVTAKQPFADQAHDTHLMTDINDPFERPSTYELSNLFRDVLNKLYGNIVDNNVMRQLKIVDENQKKNTSKSKKQELLELHSHSRKIDNSSP</sequence>
<dbReference type="InterPro" id="IPR011009">
    <property type="entry name" value="Kinase-like_dom_sf"/>
</dbReference>
<proteinExistence type="predicted"/>
<evidence type="ECO:0000256" key="3">
    <source>
        <dbReference type="ARBA" id="ARBA00022741"/>
    </source>
</evidence>
<dbReference type="SUPFAM" id="SSF56112">
    <property type="entry name" value="Protein kinase-like (PK-like)"/>
    <property type="match status" value="1"/>
</dbReference>
<dbReference type="OrthoDB" id="2388562at2759"/>
<keyword evidence="2" id="KW-0808">Transferase</keyword>
<comment type="caution">
    <text evidence="8">The sequence shown here is derived from an EMBL/GenBank/DDBJ whole genome shotgun (WGS) entry which is preliminary data.</text>
</comment>
<evidence type="ECO:0000259" key="7">
    <source>
        <dbReference type="PROSITE" id="PS50011"/>
    </source>
</evidence>
<gene>
    <name evidence="8" type="ORF">Glove_527g14</name>
</gene>
<evidence type="ECO:0000313" key="8">
    <source>
        <dbReference type="EMBL" id="RHZ49230.1"/>
    </source>
</evidence>
<dbReference type="Gene3D" id="1.10.510.10">
    <property type="entry name" value="Transferase(Phosphotransferase) domain 1"/>
    <property type="match status" value="1"/>
</dbReference>
<feature type="region of interest" description="Disordered" evidence="6">
    <location>
        <begin position="123"/>
        <end position="150"/>
    </location>
</feature>
<dbReference type="PANTHER" id="PTHR24351">
    <property type="entry name" value="RIBOSOMAL PROTEIN S6 KINASE"/>
    <property type="match status" value="1"/>
</dbReference>
<accession>A0A397GML7</accession>
<dbReference type="Proteomes" id="UP000266861">
    <property type="component" value="Unassembled WGS sequence"/>
</dbReference>
<evidence type="ECO:0000256" key="5">
    <source>
        <dbReference type="ARBA" id="ARBA00022840"/>
    </source>
</evidence>
<feature type="compositionally biased region" description="Basic and acidic residues" evidence="6">
    <location>
        <begin position="131"/>
        <end position="150"/>
    </location>
</feature>
<organism evidence="8 9">
    <name type="scientific">Diversispora epigaea</name>
    <dbReference type="NCBI Taxonomy" id="1348612"/>
    <lineage>
        <taxon>Eukaryota</taxon>
        <taxon>Fungi</taxon>
        <taxon>Fungi incertae sedis</taxon>
        <taxon>Mucoromycota</taxon>
        <taxon>Glomeromycotina</taxon>
        <taxon>Glomeromycetes</taxon>
        <taxon>Diversisporales</taxon>
        <taxon>Diversisporaceae</taxon>
        <taxon>Diversispora</taxon>
    </lineage>
</organism>
<protein>
    <recommendedName>
        <fullName evidence="7">Protein kinase domain-containing protein</fullName>
    </recommendedName>
</protein>